<accession>A0A5F2EP98</accession>
<sequence>MDAMTHRLDIADLAGRLVTEFAGVLVPGQVMRLVYQADRLVRRSAASADDPVVLCEQIARRLLDDRVVHEARRGRVA</sequence>
<evidence type="ECO:0000313" key="1">
    <source>
        <dbReference type="EMBL" id="AWB92339.1"/>
    </source>
</evidence>
<proteinExistence type="predicted"/>
<gene>
    <name evidence="1" type="ORF">C3E78_09075</name>
</gene>
<organism evidence="1 2">
    <name type="scientific">Aeromicrobium chenweiae</name>
    <dbReference type="NCBI Taxonomy" id="2079793"/>
    <lineage>
        <taxon>Bacteria</taxon>
        <taxon>Bacillati</taxon>
        <taxon>Actinomycetota</taxon>
        <taxon>Actinomycetes</taxon>
        <taxon>Propionibacteriales</taxon>
        <taxon>Nocardioidaceae</taxon>
        <taxon>Aeromicrobium</taxon>
    </lineage>
</organism>
<keyword evidence="2" id="KW-1185">Reference proteome</keyword>
<protein>
    <submittedName>
        <fullName evidence="1">Uncharacterized protein</fullName>
    </submittedName>
</protein>
<dbReference type="KEGG" id="aez:C3E78_09075"/>
<dbReference type="EMBL" id="CP026952">
    <property type="protein sequence ID" value="AWB92339.1"/>
    <property type="molecule type" value="Genomic_DNA"/>
</dbReference>
<accession>A0A2S0WLW7</accession>
<name>A0A2S0WLW7_9ACTN</name>
<dbReference type="RefSeq" id="WP_108577984.1">
    <property type="nucleotide sequence ID" value="NZ_CP026952.1"/>
</dbReference>
<reference evidence="2" key="1">
    <citation type="submission" date="2018-01" db="EMBL/GenBank/DDBJ databases">
        <authorList>
            <person name="Li J."/>
        </authorList>
    </citation>
    <scope>NUCLEOTIDE SEQUENCE [LARGE SCALE GENOMIC DNA]</scope>
    <source>
        <strain evidence="2">592</strain>
    </source>
</reference>
<evidence type="ECO:0000313" key="2">
    <source>
        <dbReference type="Proteomes" id="UP000244384"/>
    </source>
</evidence>
<dbReference type="Proteomes" id="UP000244384">
    <property type="component" value="Chromosome"/>
</dbReference>
<dbReference type="AlphaFoldDB" id="A0A2S0WLW7"/>